<organism evidence="2 3">
    <name type="scientific">Halogeometricum rufum</name>
    <dbReference type="NCBI Taxonomy" id="553469"/>
    <lineage>
        <taxon>Archaea</taxon>
        <taxon>Methanobacteriati</taxon>
        <taxon>Methanobacteriota</taxon>
        <taxon>Stenosarchaea group</taxon>
        <taxon>Halobacteria</taxon>
        <taxon>Halobacteriales</taxon>
        <taxon>Haloferacaceae</taxon>
        <taxon>Halogeometricum</taxon>
    </lineage>
</organism>
<accession>A0A1I6HKS2</accession>
<evidence type="ECO:0000313" key="3">
    <source>
        <dbReference type="Proteomes" id="UP000198531"/>
    </source>
</evidence>
<evidence type="ECO:0000313" key="2">
    <source>
        <dbReference type="EMBL" id="SFR55036.1"/>
    </source>
</evidence>
<dbReference type="RefSeq" id="WP_218156431.1">
    <property type="nucleotide sequence ID" value="NZ_FOYT01000002.1"/>
</dbReference>
<dbReference type="STRING" id="553469.SAMN04487947_2184"/>
<keyword evidence="3" id="KW-1185">Reference proteome</keyword>
<proteinExistence type="predicted"/>
<dbReference type="Proteomes" id="UP000198531">
    <property type="component" value="Unassembled WGS sequence"/>
</dbReference>
<sequence>MAMSASTSQSAVEPDDSVSMAVVRAVSSAADRPVLELPPLYEAIDPDALDALFDGHRTAGRIEFRYAGFRVTVRADRTVSVSPVE</sequence>
<gene>
    <name evidence="2" type="ORF">SAMN04487947_2184</name>
</gene>
<dbReference type="OrthoDB" id="221929at2157"/>
<dbReference type="Pfam" id="PF18545">
    <property type="entry name" value="HalOD1"/>
    <property type="match status" value="1"/>
</dbReference>
<protein>
    <recommendedName>
        <fullName evidence="1">Halobacterial output domain-containing protein</fullName>
    </recommendedName>
</protein>
<reference evidence="3" key="1">
    <citation type="submission" date="2016-10" db="EMBL/GenBank/DDBJ databases">
        <authorList>
            <person name="Varghese N."/>
            <person name="Submissions S."/>
        </authorList>
    </citation>
    <scope>NUCLEOTIDE SEQUENCE [LARGE SCALE GENOMIC DNA]</scope>
    <source>
        <strain evidence="3">CGMCC 1.7736</strain>
    </source>
</reference>
<dbReference type="InterPro" id="IPR040624">
    <property type="entry name" value="HalOD1"/>
</dbReference>
<name>A0A1I6HKS2_9EURY</name>
<dbReference type="EMBL" id="FOYT01000002">
    <property type="protein sequence ID" value="SFR55036.1"/>
    <property type="molecule type" value="Genomic_DNA"/>
</dbReference>
<dbReference type="AlphaFoldDB" id="A0A1I6HKS2"/>
<feature type="domain" description="Halobacterial output" evidence="1">
    <location>
        <begin position="15"/>
        <end position="83"/>
    </location>
</feature>
<evidence type="ECO:0000259" key="1">
    <source>
        <dbReference type="Pfam" id="PF18545"/>
    </source>
</evidence>